<dbReference type="Proteomes" id="UP000292704">
    <property type="component" value="Unassembled WGS sequence"/>
</dbReference>
<organism evidence="1 2">
    <name type="scientific">Natrinema altunense</name>
    <dbReference type="NCBI Taxonomy" id="222984"/>
    <lineage>
        <taxon>Archaea</taxon>
        <taxon>Methanobacteriati</taxon>
        <taxon>Methanobacteriota</taxon>
        <taxon>Stenosarchaea group</taxon>
        <taxon>Halobacteria</taxon>
        <taxon>Halobacteriales</taxon>
        <taxon>Natrialbaceae</taxon>
        <taxon>Natrinema</taxon>
    </lineage>
</organism>
<reference evidence="1 2" key="1">
    <citation type="submission" date="2019-02" db="EMBL/GenBank/DDBJ databases">
        <title>Genome analysis provides insights into bioremediation potentialities and Haloocin production by Natrinema altunense strain 4.1R isolated from Chott Douz in Tunisian desert.</title>
        <authorList>
            <person name="Najjari A."/>
            <person name="Youssef N."/>
            <person name="Ben Dhia O."/>
            <person name="Ferjani R."/>
            <person name="El Hidri D."/>
            <person name="Ouzari H.I."/>
            <person name="Cherif A."/>
        </authorList>
    </citation>
    <scope>NUCLEOTIDE SEQUENCE [LARGE SCALE GENOMIC DNA]</scope>
    <source>
        <strain evidence="1 2">4.1R</strain>
    </source>
</reference>
<accession>A0A482Y4Q7</accession>
<protein>
    <submittedName>
        <fullName evidence="1">Uncharacterized protein</fullName>
    </submittedName>
</protein>
<name>A0A482Y4Q7_9EURY</name>
<sequence>MSSNVIRIPTPDGLDAVRIDAEDDIHIDTETRGGHRVMGVIRDVTVAAGETGDAENLGVVHLTVYGWFAAAAEQRMVLTAFRGCDGDLSDWIISCLDEPVDVAEPRDRAIPQGGLGVVTRD</sequence>
<dbReference type="EMBL" id="SHMR01000001">
    <property type="protein sequence ID" value="RZH68776.1"/>
    <property type="molecule type" value="Genomic_DNA"/>
</dbReference>
<comment type="caution">
    <text evidence="1">The sequence shown here is derived from an EMBL/GenBank/DDBJ whole genome shotgun (WGS) entry which is preliminary data.</text>
</comment>
<dbReference type="RefSeq" id="WP_130169737.1">
    <property type="nucleotide sequence ID" value="NZ_SHMR01000001.1"/>
</dbReference>
<evidence type="ECO:0000313" key="1">
    <source>
        <dbReference type="EMBL" id="RZH68776.1"/>
    </source>
</evidence>
<proteinExistence type="predicted"/>
<evidence type="ECO:0000313" key="2">
    <source>
        <dbReference type="Proteomes" id="UP000292704"/>
    </source>
</evidence>
<gene>
    <name evidence="1" type="ORF">ELS17_04755</name>
</gene>
<dbReference type="AlphaFoldDB" id="A0A482Y4Q7"/>